<comment type="caution">
    <text evidence="3">The sequence shown here is derived from an EMBL/GenBank/DDBJ whole genome shotgun (WGS) entry which is preliminary data.</text>
</comment>
<organism evidence="3 4">
    <name type="scientific">Ancylostoma ceylanicum</name>
    <dbReference type="NCBI Taxonomy" id="53326"/>
    <lineage>
        <taxon>Eukaryota</taxon>
        <taxon>Metazoa</taxon>
        <taxon>Ecdysozoa</taxon>
        <taxon>Nematoda</taxon>
        <taxon>Chromadorea</taxon>
        <taxon>Rhabditida</taxon>
        <taxon>Rhabditina</taxon>
        <taxon>Rhabditomorpha</taxon>
        <taxon>Strongyloidea</taxon>
        <taxon>Ancylostomatidae</taxon>
        <taxon>Ancylostomatinae</taxon>
        <taxon>Ancylostoma</taxon>
    </lineage>
</organism>
<evidence type="ECO:0000256" key="2">
    <source>
        <dbReference type="SAM" id="SignalP"/>
    </source>
</evidence>
<dbReference type="EMBL" id="JARK01000012">
    <property type="protein sequence ID" value="EYC45989.1"/>
    <property type="molecule type" value="Genomic_DNA"/>
</dbReference>
<keyword evidence="4" id="KW-1185">Reference proteome</keyword>
<accession>A0A016X1Q5</accession>
<feature type="signal peptide" evidence="2">
    <location>
        <begin position="1"/>
        <end position="16"/>
    </location>
</feature>
<evidence type="ECO:0008006" key="5">
    <source>
        <dbReference type="Google" id="ProtNLM"/>
    </source>
</evidence>
<feature type="region of interest" description="Disordered" evidence="1">
    <location>
        <begin position="71"/>
        <end position="98"/>
    </location>
</feature>
<feature type="chain" id="PRO_5001492276" description="Secreted protein" evidence="2">
    <location>
        <begin position="17"/>
        <end position="98"/>
    </location>
</feature>
<evidence type="ECO:0000313" key="4">
    <source>
        <dbReference type="Proteomes" id="UP000024635"/>
    </source>
</evidence>
<dbReference type="Proteomes" id="UP000024635">
    <property type="component" value="Unassembled WGS sequence"/>
</dbReference>
<gene>
    <name evidence="3" type="primary">Acey_s0412.g986</name>
    <name evidence="3" type="ORF">Y032_0412g986</name>
</gene>
<evidence type="ECO:0000313" key="3">
    <source>
        <dbReference type="EMBL" id="EYC45989.1"/>
    </source>
</evidence>
<name>A0A016X1Q5_9BILA</name>
<keyword evidence="2" id="KW-0732">Signal</keyword>
<protein>
    <recommendedName>
        <fullName evidence="5">Secreted protein</fullName>
    </recommendedName>
</protein>
<reference evidence="4" key="1">
    <citation type="journal article" date="2015" name="Nat. Genet.">
        <title>The genome and transcriptome of the zoonotic hookworm Ancylostoma ceylanicum identify infection-specific gene families.</title>
        <authorList>
            <person name="Schwarz E.M."/>
            <person name="Hu Y."/>
            <person name="Antoshechkin I."/>
            <person name="Miller M.M."/>
            <person name="Sternberg P.W."/>
            <person name="Aroian R.V."/>
        </authorList>
    </citation>
    <scope>NUCLEOTIDE SEQUENCE</scope>
    <source>
        <strain evidence="4">HY135</strain>
    </source>
</reference>
<evidence type="ECO:0000256" key="1">
    <source>
        <dbReference type="SAM" id="MobiDB-lite"/>
    </source>
</evidence>
<proteinExistence type="predicted"/>
<sequence>MTQALSTLIFRPMVSATVTAAIASFGTKKRRVFVGTVILYSARYKFAFLRAMTNANASAVATECRMRNDQRGSRSIACHDDSLHSHHPGDPQEKKVRA</sequence>
<dbReference type="AlphaFoldDB" id="A0A016X1Q5"/>